<organism evidence="6 7">
    <name type="scientific">Methanobacterium alkalithermotolerans</name>
    <dbReference type="NCBI Taxonomy" id="2731220"/>
    <lineage>
        <taxon>Archaea</taxon>
        <taxon>Methanobacteriati</taxon>
        <taxon>Methanobacteriota</taxon>
        <taxon>Methanomada group</taxon>
        <taxon>Methanobacteria</taxon>
        <taxon>Methanobacteriales</taxon>
        <taxon>Methanobacteriaceae</taxon>
        <taxon>Methanobacterium</taxon>
    </lineage>
</organism>
<reference evidence="6" key="1">
    <citation type="submission" date="2020-07" db="EMBL/GenBank/DDBJ databases">
        <title>Methanobacterium. sp. MethCan genome.</title>
        <authorList>
            <person name="Postec A."/>
            <person name="Quemeneur M."/>
        </authorList>
    </citation>
    <scope>NUCLEOTIDE SEQUENCE</scope>
    <source>
        <strain evidence="6">MethCAN</strain>
    </source>
</reference>
<dbReference type="AlphaFoldDB" id="A0A8T8K9G7"/>
<comment type="catalytic activity">
    <reaction evidence="4">
        <text>5'-deoxyadenosine + H2O + H(+) = 5'-deoxyinosine + NH4(+)</text>
        <dbReference type="Rhea" id="RHEA:42892"/>
        <dbReference type="ChEBI" id="CHEBI:15377"/>
        <dbReference type="ChEBI" id="CHEBI:15378"/>
        <dbReference type="ChEBI" id="CHEBI:17319"/>
        <dbReference type="ChEBI" id="CHEBI:28938"/>
        <dbReference type="ChEBI" id="CHEBI:82775"/>
        <dbReference type="EC" id="3.5.4.41"/>
    </reaction>
</comment>
<dbReference type="SUPFAM" id="SSF51556">
    <property type="entry name" value="Metallo-dependent hydrolases"/>
    <property type="match status" value="1"/>
</dbReference>
<feature type="binding site" evidence="4">
    <location>
        <position position="213"/>
    </location>
    <ligand>
        <name>substrate</name>
    </ligand>
</feature>
<keyword evidence="1 4" id="KW-0479">Metal-binding</keyword>
<evidence type="ECO:0000256" key="4">
    <source>
        <dbReference type="HAMAP-Rule" id="MF_01281"/>
    </source>
</evidence>
<feature type="domain" description="Amidohydrolase-related" evidence="5">
    <location>
        <begin position="53"/>
        <end position="401"/>
    </location>
</feature>
<comment type="similarity">
    <text evidence="4">Belongs to the metallo-dependent hydrolases superfamily. MTA/SAH deaminase family.</text>
</comment>
<keyword evidence="2 4" id="KW-0378">Hydrolase</keyword>
<dbReference type="GeneID" id="64820460"/>
<evidence type="ECO:0000313" key="6">
    <source>
        <dbReference type="EMBL" id="QUH23490.1"/>
    </source>
</evidence>
<dbReference type="RefSeq" id="WP_211532447.1">
    <property type="nucleotide sequence ID" value="NZ_CP058560.1"/>
</dbReference>
<dbReference type="NCBIfam" id="NF004701">
    <property type="entry name" value="PRK06038.1"/>
    <property type="match status" value="1"/>
</dbReference>
<feature type="binding site" evidence="4">
    <location>
        <position position="298"/>
    </location>
    <ligand>
        <name>substrate</name>
    </ligand>
</feature>
<keyword evidence="3 4" id="KW-0862">Zinc</keyword>
<dbReference type="EC" id="3.5.4.31" evidence="4"/>
<proteinExistence type="inferred from homology"/>
<dbReference type="InterPro" id="IPR006680">
    <property type="entry name" value="Amidohydro-rel"/>
</dbReference>
<feature type="binding site" evidence="4">
    <location>
        <position position="183"/>
    </location>
    <ligand>
        <name>substrate</name>
    </ligand>
</feature>
<dbReference type="HAMAP" id="MF_01281">
    <property type="entry name" value="MTA_SAH_deamin"/>
    <property type="match status" value="1"/>
</dbReference>
<comment type="miscellaneous">
    <text evidence="4">SAH is a product of SAM methyltransferases and is known to be a feedback inhibitor of these enzymes. As a result of this inhibition, organisms have evolved efficient enzymes to metabolize SAH via different pathways. The pathway found in methanogens differs from the canonical pathway, it uses the deamination of S-adenosyl-L-homocysteine to form S-inosyl-L-homocysteine for the regeneration of SAM from S-adenosyl-L-homocysteine. 5'-deoxyadenosine is a radical SAM enzyme reaction product which strongly inhibits radical SAM enzymes. A pathway for removing this product must be present in methanogens where the MTA/SAH nucleosidase which normally metabolizes this compound is absent.</text>
</comment>
<dbReference type="CDD" id="cd01298">
    <property type="entry name" value="ATZ_TRZ_like"/>
    <property type="match status" value="1"/>
</dbReference>
<dbReference type="GO" id="GO:0046872">
    <property type="term" value="F:metal ion binding"/>
    <property type="evidence" value="ECO:0007669"/>
    <property type="project" value="UniProtKB-KW"/>
</dbReference>
<keyword evidence="7" id="KW-1185">Reference proteome</keyword>
<comment type="caution">
    <text evidence="4">Lacks conserved residue(s) required for the propagation of feature annotation.</text>
</comment>
<evidence type="ECO:0000313" key="7">
    <source>
        <dbReference type="Proteomes" id="UP000681041"/>
    </source>
</evidence>
<dbReference type="SUPFAM" id="SSF51338">
    <property type="entry name" value="Composite domain of metallo-dependent hydrolases"/>
    <property type="match status" value="1"/>
</dbReference>
<evidence type="ECO:0000256" key="2">
    <source>
        <dbReference type="ARBA" id="ARBA00022801"/>
    </source>
</evidence>
<dbReference type="EC" id="3.5.4.28" evidence="4"/>
<dbReference type="FunFam" id="3.20.20.140:FF:000014">
    <property type="entry name" value="5-methylthioadenosine/S-adenosylhomocysteine deaminase"/>
    <property type="match status" value="1"/>
</dbReference>
<feature type="binding site" evidence="4">
    <location>
        <position position="91"/>
    </location>
    <ligand>
        <name>substrate</name>
    </ligand>
</feature>
<dbReference type="PANTHER" id="PTHR43794">
    <property type="entry name" value="AMINOHYDROLASE SSNA-RELATED"/>
    <property type="match status" value="1"/>
</dbReference>
<comment type="cofactor">
    <cofactor evidence="4">
        <name>Zn(2+)</name>
        <dbReference type="ChEBI" id="CHEBI:29105"/>
    </cofactor>
    <text evidence="4">Binds 1 zinc ion per subunit.</text>
</comment>
<dbReference type="PANTHER" id="PTHR43794:SF11">
    <property type="entry name" value="AMIDOHYDROLASE-RELATED DOMAIN-CONTAINING PROTEIN"/>
    <property type="match status" value="1"/>
</dbReference>
<protein>
    <recommendedName>
        <fullName evidence="4">5'-deoxyadenosine deaminase</fullName>
        <shortName evidence="4">5'-dA deaminase</shortName>
        <ecNumber evidence="4">3.5.4.41</ecNumber>
    </recommendedName>
    <alternativeName>
        <fullName evidence="4">5'-methylthioadenosine deaminase</fullName>
        <shortName evidence="4">MTA deaminase</shortName>
        <ecNumber evidence="4">3.5.4.31</ecNumber>
    </alternativeName>
    <alternativeName>
        <fullName evidence="4">Adenosine deaminase</fullName>
        <ecNumber evidence="4">3.5.4.4</ecNumber>
    </alternativeName>
    <alternativeName>
        <fullName evidence="4">S-adenosylhomocysteine deaminase</fullName>
        <shortName evidence="4">SAH deaminase</shortName>
        <ecNumber evidence="4">3.5.4.28</ecNumber>
    </alternativeName>
</protein>
<dbReference type="OrthoDB" id="372084at2157"/>
<evidence type="ECO:0000256" key="3">
    <source>
        <dbReference type="ARBA" id="ARBA00022833"/>
    </source>
</evidence>
<comment type="subunit">
    <text evidence="4">Homotetramer.</text>
</comment>
<feature type="binding site" evidence="4">
    <location>
        <position position="298"/>
    </location>
    <ligand>
        <name>Zn(2+)</name>
        <dbReference type="ChEBI" id="CHEBI:29105"/>
    </ligand>
</feature>
<evidence type="ECO:0000256" key="1">
    <source>
        <dbReference type="ARBA" id="ARBA00022723"/>
    </source>
</evidence>
<comment type="pathway">
    <text evidence="4">Amino-acid biosynthesis; S-adenosyl-L-methionine biosynthesis.</text>
</comment>
<dbReference type="InterPro" id="IPR023512">
    <property type="entry name" value="Deaminase_MtaD/DadD"/>
</dbReference>
<dbReference type="Pfam" id="PF01979">
    <property type="entry name" value="Amidohydro_1"/>
    <property type="match status" value="1"/>
</dbReference>
<comment type="catalytic activity">
    <reaction evidence="4">
        <text>adenosine + H2O + H(+) = inosine + NH4(+)</text>
        <dbReference type="Rhea" id="RHEA:24408"/>
        <dbReference type="ChEBI" id="CHEBI:15377"/>
        <dbReference type="ChEBI" id="CHEBI:15378"/>
        <dbReference type="ChEBI" id="CHEBI:16335"/>
        <dbReference type="ChEBI" id="CHEBI:17596"/>
        <dbReference type="ChEBI" id="CHEBI:28938"/>
        <dbReference type="EC" id="3.5.4.4"/>
    </reaction>
</comment>
<dbReference type="EMBL" id="CP058560">
    <property type="protein sequence ID" value="QUH23490.1"/>
    <property type="molecule type" value="Genomic_DNA"/>
</dbReference>
<dbReference type="InterPro" id="IPR050287">
    <property type="entry name" value="MTA/SAH_deaminase"/>
</dbReference>
<gene>
    <name evidence="4" type="primary">dadD</name>
    <name evidence="6" type="ORF">HYG87_06805</name>
</gene>
<comment type="catalytic activity">
    <reaction evidence="4">
        <text>S-methyl-5'-thioadenosine + H2O + H(+) = S-methyl-5'-thioinosine + NH4(+)</text>
        <dbReference type="Rhea" id="RHEA:25025"/>
        <dbReference type="ChEBI" id="CHEBI:15377"/>
        <dbReference type="ChEBI" id="CHEBI:15378"/>
        <dbReference type="ChEBI" id="CHEBI:17509"/>
        <dbReference type="ChEBI" id="CHEBI:28938"/>
        <dbReference type="ChEBI" id="CHEBI:48595"/>
        <dbReference type="EC" id="3.5.4.31"/>
    </reaction>
</comment>
<dbReference type="KEGG" id="meme:HYG87_06805"/>
<accession>A0A8T8K9G7</accession>
<dbReference type="Gene3D" id="3.20.20.140">
    <property type="entry name" value="Metal-dependent hydrolases"/>
    <property type="match status" value="1"/>
</dbReference>
<dbReference type="GO" id="GO:0090613">
    <property type="term" value="F:5'-deoxyadenosine deaminase activity"/>
    <property type="evidence" value="ECO:0007669"/>
    <property type="project" value="UniProtKB-UniRule"/>
</dbReference>
<dbReference type="EC" id="3.5.4.4" evidence="4"/>
<comment type="catalytic activity">
    <reaction evidence="4">
        <text>S-adenosyl-L-homocysteine + H2O + H(+) = S-inosyl-L-homocysteine + NH4(+)</text>
        <dbReference type="Rhea" id="RHEA:20716"/>
        <dbReference type="ChEBI" id="CHEBI:15377"/>
        <dbReference type="ChEBI" id="CHEBI:15378"/>
        <dbReference type="ChEBI" id="CHEBI:28938"/>
        <dbReference type="ChEBI" id="CHEBI:57856"/>
        <dbReference type="ChEBI" id="CHEBI:57985"/>
        <dbReference type="EC" id="3.5.4.28"/>
    </reaction>
</comment>
<dbReference type="InterPro" id="IPR032466">
    <property type="entry name" value="Metal_Hydrolase"/>
</dbReference>
<dbReference type="GO" id="GO:0050270">
    <property type="term" value="F:S-adenosylhomocysteine deaminase activity"/>
    <property type="evidence" value="ECO:0007669"/>
    <property type="project" value="UniProtKB-EC"/>
</dbReference>
<comment type="function">
    <text evidence="4">Catalyzes the deamination of three SAM-derived enzymatic products, namely 5'-deoxyadenosine, S-adenosyl-L-homocysteine, and 5'-methylthioadenosine, to produce the inosine analogs. Can also deaminate adenosine. The preferred substrate for this enzyme is 5'-deoxyadenosine, but all these substrates are efficiently deaminated. Likely functions in a S-adenosyl-L-methionine (SAM) recycling pathway from S-adenosyl-L-homocysteine (SAH) produced from SAM-dependent methylation reactions. May also be involved in the recycling of 5'-deoxyadenosine, whereupon the 5'-deoxyribose moiety of 5'-deoxyinosine is further metabolized to deoxyhexoses used for the biosynthesis of aromatic amino acids in methanogens.</text>
</comment>
<name>A0A8T8K9G7_9EURY</name>
<dbReference type="GO" id="GO:0004000">
    <property type="term" value="F:adenosine deaminase activity"/>
    <property type="evidence" value="ECO:0007669"/>
    <property type="project" value="UniProtKB-UniRule"/>
</dbReference>
<feature type="binding site" evidence="4">
    <location>
        <position position="64"/>
    </location>
    <ligand>
        <name>Zn(2+)</name>
        <dbReference type="ChEBI" id="CHEBI:29105"/>
    </ligand>
</feature>
<feature type="binding site" evidence="4">
    <location>
        <position position="62"/>
    </location>
    <ligand>
        <name>Zn(2+)</name>
        <dbReference type="ChEBI" id="CHEBI:29105"/>
    </ligand>
</feature>
<dbReference type="Gene3D" id="2.30.40.10">
    <property type="entry name" value="Urease, subunit C, domain 1"/>
    <property type="match status" value="1"/>
</dbReference>
<dbReference type="Proteomes" id="UP000681041">
    <property type="component" value="Chromosome"/>
</dbReference>
<feature type="binding site" evidence="4">
    <location>
        <position position="210"/>
    </location>
    <ligand>
        <name>Zn(2+)</name>
        <dbReference type="ChEBI" id="CHEBI:29105"/>
    </ligand>
</feature>
<sequence length="431" mass="47837">MESNSILIENTLILDGEKMEKGSILIENDKIRELSKDINKKEADKVIDGSKKIVIPGMVNTHTHLSMTLLRGLADDLDLDTWLNDHIWPMEASLNEDYCYAGALLGCVEMIKSGTTTFNDMYFYMEDVARAVEESGLRCILSHGMIDLGDAHKRKEEFKKTHHLIEKCHNSASGRIQVAYGPHSPYTCSEELLKQVREEATKKGISIHIHVGETRTEVQQVTDAQGKRPFEYLDEIGFLKEDVLAAHGVWLSSEEINIIKKRKVNLSHNPASNMKLASGVSPVDQLIKNEVVVGLGTDGAASNNNLDMLEEMKLAALLQKVHTLDPTSLPAEKVFQMATIQGASALGMEKEIGTIKEGKKADLAIINIKTSHLTPFRHPLSHLVYSAQGGDVDTVICNGNILMENRNLQFIKENQVLELAENAAEEMLSKN</sequence>
<evidence type="ECO:0000259" key="5">
    <source>
        <dbReference type="Pfam" id="PF01979"/>
    </source>
</evidence>
<dbReference type="EC" id="3.5.4.41" evidence="4"/>
<dbReference type="InterPro" id="IPR011059">
    <property type="entry name" value="Metal-dep_hydrolase_composite"/>
</dbReference>
<dbReference type="GO" id="GO:0090614">
    <property type="term" value="F:5'-methylthioadenosine deaminase activity"/>
    <property type="evidence" value="ECO:0007669"/>
    <property type="project" value="UniProtKB-EC"/>
</dbReference>
<dbReference type="GO" id="GO:0006556">
    <property type="term" value="P:S-adenosylmethionine biosynthetic process"/>
    <property type="evidence" value="ECO:0007669"/>
    <property type="project" value="UniProtKB-UniRule"/>
</dbReference>